<evidence type="ECO:0000313" key="5">
    <source>
        <dbReference type="EMBL" id="KAF3325274.1"/>
    </source>
</evidence>
<evidence type="ECO:0000256" key="1">
    <source>
        <dbReference type="ARBA" id="ARBA00004167"/>
    </source>
</evidence>
<evidence type="ECO:0000259" key="4">
    <source>
        <dbReference type="Pfam" id="PF13947"/>
    </source>
</evidence>
<gene>
    <name evidence="5" type="ORF">FCM35_KLT10345</name>
</gene>
<comment type="subcellular location">
    <subcellularLocation>
        <location evidence="1">Membrane</location>
        <topology evidence="1">Single-pass membrane protein</topology>
    </subcellularLocation>
</comment>
<protein>
    <recommendedName>
        <fullName evidence="4">Wall-associated receptor kinase galacturonan-binding domain-containing protein</fullName>
    </recommendedName>
</protein>
<dbReference type="OrthoDB" id="1146903at2759"/>
<name>A0A833VIQ4_9POAL</name>
<feature type="signal peptide" evidence="3">
    <location>
        <begin position="1"/>
        <end position="21"/>
    </location>
</feature>
<keyword evidence="6" id="KW-1185">Reference proteome</keyword>
<dbReference type="PANTHER" id="PTHR33138:SF30">
    <property type="entry name" value="LEAF RUST 10 DISEASE-RESISTANCE LOCUS RECEPTOR-LIKE PROTEIN KINASE-LIKE 2.7"/>
    <property type="match status" value="1"/>
</dbReference>
<organism evidence="5 6">
    <name type="scientific">Carex littledalei</name>
    <dbReference type="NCBI Taxonomy" id="544730"/>
    <lineage>
        <taxon>Eukaryota</taxon>
        <taxon>Viridiplantae</taxon>
        <taxon>Streptophyta</taxon>
        <taxon>Embryophyta</taxon>
        <taxon>Tracheophyta</taxon>
        <taxon>Spermatophyta</taxon>
        <taxon>Magnoliopsida</taxon>
        <taxon>Liliopsida</taxon>
        <taxon>Poales</taxon>
        <taxon>Cyperaceae</taxon>
        <taxon>Cyperoideae</taxon>
        <taxon>Cariceae</taxon>
        <taxon>Carex</taxon>
        <taxon>Carex subgen. Euthyceras</taxon>
    </lineage>
</organism>
<dbReference type="Proteomes" id="UP000623129">
    <property type="component" value="Unassembled WGS sequence"/>
</dbReference>
<dbReference type="GO" id="GO:0030247">
    <property type="term" value="F:polysaccharide binding"/>
    <property type="evidence" value="ECO:0007669"/>
    <property type="project" value="InterPro"/>
</dbReference>
<dbReference type="InterPro" id="IPR025287">
    <property type="entry name" value="WAK_GUB"/>
</dbReference>
<evidence type="ECO:0000313" key="6">
    <source>
        <dbReference type="Proteomes" id="UP000623129"/>
    </source>
</evidence>
<dbReference type="Pfam" id="PF13947">
    <property type="entry name" value="GUB_WAK_bind"/>
    <property type="match status" value="1"/>
</dbReference>
<proteinExistence type="predicted"/>
<dbReference type="PANTHER" id="PTHR33138">
    <property type="entry name" value="OS01G0690200 PROTEIN"/>
    <property type="match status" value="1"/>
</dbReference>
<feature type="chain" id="PRO_5032510505" description="Wall-associated receptor kinase galacturonan-binding domain-containing protein" evidence="3">
    <location>
        <begin position="22"/>
        <end position="225"/>
    </location>
</feature>
<sequence>MKFLNLLIILFLFYKLGGSSSSSCEELYNITYPYFPPANCWGNAKAIELQCDGNNTVLYHVPTKYLVEDISIENKTFRLVDPDMAVGGCHLPKHPLSWDGYFGCIDNSSVMNFSPNSSLIYFFNCTEEVENSMYKQIHCMDGPHSRVYAAYNSYDAGSIPKSCRYEGSTLGDSLVEDRWKDIDGVKLMEMLRCGFVVSWTMTEFRQDWNMSNSQIVKYCWNNTKR</sequence>
<reference evidence="5" key="1">
    <citation type="submission" date="2020-01" db="EMBL/GenBank/DDBJ databases">
        <title>Genome sequence of Kobresia littledalei, the first chromosome-level genome in the family Cyperaceae.</title>
        <authorList>
            <person name="Qu G."/>
        </authorList>
    </citation>
    <scope>NUCLEOTIDE SEQUENCE</scope>
    <source>
        <strain evidence="5">C.B.Clarke</strain>
        <tissue evidence="5">Leaf</tissue>
    </source>
</reference>
<evidence type="ECO:0000256" key="3">
    <source>
        <dbReference type="SAM" id="SignalP"/>
    </source>
</evidence>
<dbReference type="AlphaFoldDB" id="A0A833VIQ4"/>
<dbReference type="EMBL" id="SWLB01000020">
    <property type="protein sequence ID" value="KAF3325274.1"/>
    <property type="molecule type" value="Genomic_DNA"/>
</dbReference>
<evidence type="ECO:0000256" key="2">
    <source>
        <dbReference type="ARBA" id="ARBA00022729"/>
    </source>
</evidence>
<feature type="domain" description="Wall-associated receptor kinase galacturonan-binding" evidence="4">
    <location>
        <begin position="22"/>
        <end position="81"/>
    </location>
</feature>
<keyword evidence="2 3" id="KW-0732">Signal</keyword>
<dbReference type="GO" id="GO:0016020">
    <property type="term" value="C:membrane"/>
    <property type="evidence" value="ECO:0007669"/>
    <property type="project" value="UniProtKB-SubCell"/>
</dbReference>
<accession>A0A833VIQ4</accession>
<comment type="caution">
    <text evidence="5">The sequence shown here is derived from an EMBL/GenBank/DDBJ whole genome shotgun (WGS) entry which is preliminary data.</text>
</comment>